<proteinExistence type="predicted"/>
<feature type="repeat" description="ARM" evidence="1">
    <location>
        <begin position="532"/>
        <end position="567"/>
    </location>
</feature>
<dbReference type="SMART" id="SM00185">
    <property type="entry name" value="ARM"/>
    <property type="match status" value="6"/>
</dbReference>
<evidence type="ECO:0000256" key="1">
    <source>
        <dbReference type="PROSITE-ProRule" id="PRU00259"/>
    </source>
</evidence>
<reference evidence="3" key="1">
    <citation type="submission" date="2023-01" db="EMBL/GenBank/DDBJ databases">
        <title>Metagenome sequencing of chrysophaentin producing Chrysophaeum taylorii.</title>
        <authorList>
            <person name="Davison J."/>
            <person name="Bewley C."/>
        </authorList>
    </citation>
    <scope>NUCLEOTIDE SEQUENCE</scope>
    <source>
        <strain evidence="3">NIES-1699</strain>
    </source>
</reference>
<dbReference type="PANTHER" id="PTHR23315">
    <property type="entry name" value="U BOX DOMAIN-CONTAINING"/>
    <property type="match status" value="1"/>
</dbReference>
<keyword evidence="4" id="KW-1185">Reference proteome</keyword>
<gene>
    <name evidence="3" type="ORF">CTAYLR_008791</name>
</gene>
<evidence type="ECO:0000256" key="2">
    <source>
        <dbReference type="SAM" id="MobiDB-lite"/>
    </source>
</evidence>
<name>A0AAD7UPG2_9STRA</name>
<accession>A0AAD7UPG2</accession>
<dbReference type="InterPro" id="IPR016024">
    <property type="entry name" value="ARM-type_fold"/>
</dbReference>
<dbReference type="InterPro" id="IPR000225">
    <property type="entry name" value="Armadillo"/>
</dbReference>
<dbReference type="InterPro" id="IPR011989">
    <property type="entry name" value="ARM-like"/>
</dbReference>
<protein>
    <submittedName>
        <fullName evidence="3">Uncharacterized protein</fullName>
    </submittedName>
</protein>
<dbReference type="EMBL" id="JAQMWT010000015">
    <property type="protein sequence ID" value="KAJ8613957.1"/>
    <property type="molecule type" value="Genomic_DNA"/>
</dbReference>
<dbReference type="Proteomes" id="UP001230188">
    <property type="component" value="Unassembled WGS sequence"/>
</dbReference>
<sequence>MCVLAAAQEGDTAVRSCNKQHHHRHSLGPAWTQATRQDIAMGISSPRSPRKSLATAVESSDAASATTSVTPLPEARWARTSGGRLRRKRGDENSAVHRVWSRAALVESLMHASAITLDARDLARLSCVCRETYGARWPWPCPFLRCSVPSSTLDEVPRKALVRLASALELPRRFSKRLSPGDGHILDGLVGRAERSFRSALAISVVAHCSAANRRAVGQTGAVECLIDHLAIDDDDDDDTDISPQHRRRRRRRRRRRYAMPDETRADDYVPRMRSAAARALCQLARELQCRNTIRDKGGIERLVAIVRNDDNRVEARGRDKAAQAIANMAARDDAAKLAIAAANAIPALVELLDSHLNDVRLARLAVPTPFCCSPQPRDRDEPRGRRRASLLGRGAENAAAALSNLAADRHDRRSPFVASPVHDTDRPCPKRLIVEAGALPLLARLLERGALRGRENAAGALANLAGGGYVGRAAAAAEIVRAGAVPPLVAMVSAAEDGERITERAREKAAAALRYLTHNHAENRAVIVQCGALAPLVRLATRVNAPQKARQHAVQAVHQLATDSDDSLRAVLQMPGGPTLLASIPFFEFFNDIDLDPFLL</sequence>
<feature type="compositionally biased region" description="Low complexity" evidence="2">
    <location>
        <begin position="54"/>
        <end position="70"/>
    </location>
</feature>
<feature type="repeat" description="ARM" evidence="1">
    <location>
        <begin position="484"/>
        <end position="532"/>
    </location>
</feature>
<dbReference type="AlphaFoldDB" id="A0AAD7UPG2"/>
<feature type="region of interest" description="Disordered" evidence="2">
    <location>
        <begin position="43"/>
        <end position="92"/>
    </location>
</feature>
<organism evidence="3 4">
    <name type="scientific">Chrysophaeum taylorii</name>
    <dbReference type="NCBI Taxonomy" id="2483200"/>
    <lineage>
        <taxon>Eukaryota</taxon>
        <taxon>Sar</taxon>
        <taxon>Stramenopiles</taxon>
        <taxon>Ochrophyta</taxon>
        <taxon>Pelagophyceae</taxon>
        <taxon>Pelagomonadales</taxon>
        <taxon>Pelagomonadaceae</taxon>
        <taxon>Chrysophaeum</taxon>
    </lineage>
</organism>
<comment type="caution">
    <text evidence="3">The sequence shown here is derived from an EMBL/GenBank/DDBJ whole genome shotgun (WGS) entry which is preliminary data.</text>
</comment>
<dbReference type="PANTHER" id="PTHR23315:SF7">
    <property type="entry name" value="U-BOX DOMAIN-CONTAINING PROTEIN 4"/>
    <property type="match status" value="1"/>
</dbReference>
<feature type="region of interest" description="Disordered" evidence="2">
    <location>
        <begin position="236"/>
        <end position="266"/>
    </location>
</feature>
<dbReference type="Pfam" id="PF00514">
    <property type="entry name" value="Arm"/>
    <property type="match status" value="1"/>
</dbReference>
<dbReference type="SUPFAM" id="SSF48371">
    <property type="entry name" value="ARM repeat"/>
    <property type="match status" value="1"/>
</dbReference>
<evidence type="ECO:0000313" key="4">
    <source>
        <dbReference type="Proteomes" id="UP001230188"/>
    </source>
</evidence>
<feature type="compositionally biased region" description="Basic residues" evidence="2">
    <location>
        <begin position="245"/>
        <end position="258"/>
    </location>
</feature>
<dbReference type="PROSITE" id="PS50176">
    <property type="entry name" value="ARM_REPEAT"/>
    <property type="match status" value="2"/>
</dbReference>
<evidence type="ECO:0000313" key="3">
    <source>
        <dbReference type="EMBL" id="KAJ8613957.1"/>
    </source>
</evidence>
<dbReference type="Gene3D" id="1.25.10.10">
    <property type="entry name" value="Leucine-rich Repeat Variant"/>
    <property type="match status" value="3"/>
</dbReference>